<dbReference type="EMBL" id="LXEU01000039">
    <property type="protein sequence ID" value="OAT54156.1"/>
    <property type="molecule type" value="Genomic_DNA"/>
</dbReference>
<dbReference type="Proteomes" id="UP000078386">
    <property type="component" value="Unassembled WGS sequence"/>
</dbReference>
<keyword evidence="2" id="KW-1185">Reference proteome</keyword>
<sequence length="189" mass="21395">MMKNQTISREDVLRDFSVEFDAGKDTLLRYLTKFPEYAEELVDLSRELAREVDDDMPLTATDVLSVESAMERFRTGLTQQIVQVNIPPQRFSAAAKLLNLPKQVLIAFGGRRVDLASIPLHFLSSLAESLQVTTVQLRNFLTQPPQAPVSRSYKSEVKPTAPTRTSFEKILRDAQVSEERIQEIIKGDE</sequence>
<evidence type="ECO:0000313" key="1">
    <source>
        <dbReference type="EMBL" id="OAT54156.1"/>
    </source>
</evidence>
<dbReference type="PATRIC" id="fig|1354264.4.peg.1841"/>
<dbReference type="AlphaFoldDB" id="A0A1B7K1Z2"/>
<accession>A0A1B7K1Z2</accession>
<reference evidence="1 2" key="1">
    <citation type="submission" date="2016-04" db="EMBL/GenBank/DDBJ databases">
        <title>ATOL: Assembling a taxonomically balanced genome-scale reconstruction of the evolutionary history of the Enterobacteriaceae.</title>
        <authorList>
            <person name="Plunkett G.III."/>
            <person name="Neeno-Eckwall E.C."/>
            <person name="Glasner J.D."/>
            <person name="Perna N.T."/>
        </authorList>
    </citation>
    <scope>NUCLEOTIDE SEQUENCE [LARGE SCALE GENOMIC DNA]</scope>
    <source>
        <strain evidence="1 2">ATCC 51603</strain>
    </source>
</reference>
<protein>
    <submittedName>
        <fullName evidence="1">Uncharacterized protein</fullName>
    </submittedName>
</protein>
<dbReference type="RefSeq" id="WP_200082487.1">
    <property type="nucleotide sequence ID" value="NZ_LXEU01000039.1"/>
</dbReference>
<gene>
    <name evidence="1" type="ORF">M989_01771</name>
</gene>
<name>A0A1B7K1Z2_9ENTR</name>
<evidence type="ECO:0000313" key="2">
    <source>
        <dbReference type="Proteomes" id="UP000078386"/>
    </source>
</evidence>
<proteinExistence type="predicted"/>
<organism evidence="1 2">
    <name type="scientific">Kluyvera georgiana ATCC 51603</name>
    <dbReference type="NCBI Taxonomy" id="1354264"/>
    <lineage>
        <taxon>Bacteria</taxon>
        <taxon>Pseudomonadati</taxon>
        <taxon>Pseudomonadota</taxon>
        <taxon>Gammaproteobacteria</taxon>
        <taxon>Enterobacterales</taxon>
        <taxon>Enterobacteriaceae</taxon>
        <taxon>Kluyvera</taxon>
    </lineage>
</organism>
<comment type="caution">
    <text evidence="1">The sequence shown here is derived from an EMBL/GenBank/DDBJ whole genome shotgun (WGS) entry which is preliminary data.</text>
</comment>